<evidence type="ECO:0000259" key="12">
    <source>
        <dbReference type="PROSITE" id="PS50015"/>
    </source>
</evidence>
<evidence type="ECO:0000256" key="7">
    <source>
        <dbReference type="ARBA" id="ARBA00037221"/>
    </source>
</evidence>
<sequence>MKSILIALLAFILIANVSAQGITCSLCEFVVKIGEDAVNNNKTQTQILADLEIGCKILPGKLAGDCDTLVSEYGSLVINMLINQEAPQQVCSSLKLCTSKKALVRVSGSYLECEFCDFIVDKVEQYIAGNSTQSQILAFLDKDCTYLKATTFVETCQTLVNQYAPIVIQAVEQKEPASVVCSQINVCSSSDDSSAQEVEEPVFGESADPVECELCLYLAGYVDTFVKNNQSLNDVENFLTTQCSRLSAKWSTECVNLVDAYVPEIFTLATDFTPEQICQKINLCAPSSSEPAPKDQLLGSSVEPSPSCDLCEIVYTFAEDVLSNNVTDQQALQLLEADCKVFALPSFVKGCQNFVQTEGEDLITFIQANPNATTGCVDLGFCQIATSSGFTSFSSSTFTASSSASSASSSASSSAAASSSASSSAASSASSSASSSAASSTSQSGVTSAPPPDATGTGSSQTTGQTSSTTSQFKFRF</sequence>
<accession>A0A152A2I4</accession>
<organism evidence="13 14">
    <name type="scientific">Tieghemostelium lacteum</name>
    <name type="common">Slime mold</name>
    <name type="synonym">Dictyostelium lacteum</name>
    <dbReference type="NCBI Taxonomy" id="361077"/>
    <lineage>
        <taxon>Eukaryota</taxon>
        <taxon>Amoebozoa</taxon>
        <taxon>Evosea</taxon>
        <taxon>Eumycetozoa</taxon>
        <taxon>Dictyostelia</taxon>
        <taxon>Dictyosteliales</taxon>
        <taxon>Raperosteliaceae</taxon>
        <taxon>Tieghemostelium</taxon>
    </lineage>
</organism>
<evidence type="ECO:0000256" key="10">
    <source>
        <dbReference type="SAM" id="MobiDB-lite"/>
    </source>
</evidence>
<feature type="domain" description="Saposin B-type" evidence="12">
    <location>
        <begin position="20"/>
        <end position="101"/>
    </location>
</feature>
<dbReference type="FunFam" id="1.10.225.10:FF:000008">
    <property type="entry name" value="Pulmonary surfactant-associated protein B"/>
    <property type="match status" value="1"/>
</dbReference>
<dbReference type="GO" id="GO:0005576">
    <property type="term" value="C:extracellular region"/>
    <property type="evidence" value="ECO:0007669"/>
    <property type="project" value="UniProtKB-SubCell"/>
</dbReference>
<dbReference type="Pfam" id="PF03489">
    <property type="entry name" value="SapB_2"/>
    <property type="match status" value="3"/>
</dbReference>
<keyword evidence="5" id="KW-1015">Disulfide bond</keyword>
<feature type="compositionally biased region" description="Low complexity" evidence="10">
    <location>
        <begin position="425"/>
        <end position="442"/>
    </location>
</feature>
<comment type="caution">
    <text evidence="13">The sequence shown here is derived from an EMBL/GenBank/DDBJ whole genome shotgun (WGS) entry which is preliminary data.</text>
</comment>
<evidence type="ECO:0000256" key="3">
    <source>
        <dbReference type="ARBA" id="ARBA00022729"/>
    </source>
</evidence>
<dbReference type="InParanoid" id="A0A152A2I4"/>
<feature type="chain" id="PRO_5007593542" description="Pulmonary surfactant-associated protein B" evidence="11">
    <location>
        <begin position="20"/>
        <end position="477"/>
    </location>
</feature>
<evidence type="ECO:0000256" key="1">
    <source>
        <dbReference type="ARBA" id="ARBA00004239"/>
    </source>
</evidence>
<evidence type="ECO:0000256" key="6">
    <source>
        <dbReference type="ARBA" id="ARBA00023180"/>
    </source>
</evidence>
<dbReference type="GO" id="GO:0006665">
    <property type="term" value="P:sphingolipid metabolic process"/>
    <property type="evidence" value="ECO:0007669"/>
    <property type="project" value="InterPro"/>
</dbReference>
<dbReference type="SUPFAM" id="SSF47862">
    <property type="entry name" value="Saposin"/>
    <property type="match status" value="3"/>
</dbReference>
<dbReference type="InterPro" id="IPR008139">
    <property type="entry name" value="SaposinB_dom"/>
</dbReference>
<evidence type="ECO:0000256" key="2">
    <source>
        <dbReference type="ARBA" id="ARBA00022525"/>
    </source>
</evidence>
<protein>
    <recommendedName>
        <fullName evidence="8">Pulmonary surfactant-associated protein B</fullName>
    </recommendedName>
    <alternativeName>
        <fullName evidence="9">Pulmonary surfactant-associated proteolipid SPL(Phe)</fullName>
    </alternativeName>
</protein>
<dbReference type="STRING" id="361077.A0A152A2I4"/>
<dbReference type="PANTHER" id="PTHR11480:SF68">
    <property type="entry name" value="SAPOSIN B DOMAIN-CONTAINING PROTEIN-RELATED"/>
    <property type="match status" value="1"/>
</dbReference>
<dbReference type="FunCoup" id="A0A152A2I4">
    <property type="interactions" value="8"/>
</dbReference>
<evidence type="ECO:0000313" key="13">
    <source>
        <dbReference type="EMBL" id="KYR00463.1"/>
    </source>
</evidence>
<evidence type="ECO:0000313" key="14">
    <source>
        <dbReference type="Proteomes" id="UP000076078"/>
    </source>
</evidence>
<dbReference type="GO" id="GO:0016020">
    <property type="term" value="C:membrane"/>
    <property type="evidence" value="ECO:0007669"/>
    <property type="project" value="GOC"/>
</dbReference>
<dbReference type="InterPro" id="IPR007856">
    <property type="entry name" value="SapB_1"/>
</dbReference>
<proteinExistence type="predicted"/>
<dbReference type="InterPro" id="IPR008373">
    <property type="entry name" value="Saposin"/>
</dbReference>
<dbReference type="GO" id="GO:0005764">
    <property type="term" value="C:lysosome"/>
    <property type="evidence" value="ECO:0007669"/>
    <property type="project" value="InterPro"/>
</dbReference>
<dbReference type="PANTHER" id="PTHR11480">
    <property type="entry name" value="SAPOSIN-RELATED"/>
    <property type="match status" value="1"/>
</dbReference>
<evidence type="ECO:0000256" key="9">
    <source>
        <dbReference type="ARBA" id="ARBA00041785"/>
    </source>
</evidence>
<comment type="function">
    <text evidence="7">Pulmonary surfactant-associated proteins promote alveolar stability by lowering the surface tension at the air-liquid interface in the peripheral air spaces. SP-B increases the collapse pressure of palmitic acid to nearly 70 millinewtons per meter.</text>
</comment>
<dbReference type="Pfam" id="PF05184">
    <property type="entry name" value="SapB_1"/>
    <property type="match status" value="3"/>
</dbReference>
<keyword evidence="14" id="KW-1185">Reference proteome</keyword>
<feature type="domain" description="Saposin B-type" evidence="12">
    <location>
        <begin position="208"/>
        <end position="288"/>
    </location>
</feature>
<feature type="domain" description="Saposin B-type" evidence="12">
    <location>
        <begin position="109"/>
        <end position="191"/>
    </location>
</feature>
<dbReference type="InterPro" id="IPR011001">
    <property type="entry name" value="Saposin-like"/>
</dbReference>
<dbReference type="AlphaFoldDB" id="A0A152A2I4"/>
<feature type="domain" description="Saposin B-type" evidence="12">
    <location>
        <begin position="304"/>
        <end position="386"/>
    </location>
</feature>
<keyword evidence="6" id="KW-0325">Glycoprotein</keyword>
<comment type="subcellular location">
    <subcellularLocation>
        <location evidence="1">Secreted</location>
        <location evidence="1">Extracellular space</location>
    </subcellularLocation>
</comment>
<keyword evidence="3 11" id="KW-0732">Signal</keyword>
<dbReference type="OrthoDB" id="20602at2759"/>
<name>A0A152A2I4_TIELA</name>
<dbReference type="PROSITE" id="PS50015">
    <property type="entry name" value="SAP_B"/>
    <property type="match status" value="4"/>
</dbReference>
<evidence type="ECO:0000256" key="4">
    <source>
        <dbReference type="ARBA" id="ARBA00022737"/>
    </source>
</evidence>
<dbReference type="PRINTS" id="PR01797">
    <property type="entry name" value="SAPOSIN"/>
</dbReference>
<evidence type="ECO:0000256" key="5">
    <source>
        <dbReference type="ARBA" id="ARBA00023157"/>
    </source>
</evidence>
<gene>
    <name evidence="13" type="ORF">DLAC_02464</name>
</gene>
<keyword evidence="2" id="KW-0964">Secreted</keyword>
<keyword evidence="4" id="KW-0677">Repeat</keyword>
<dbReference type="InterPro" id="IPR008138">
    <property type="entry name" value="SapB_2"/>
</dbReference>
<feature type="region of interest" description="Disordered" evidence="10">
    <location>
        <begin position="425"/>
        <end position="477"/>
    </location>
</feature>
<dbReference type="InterPro" id="IPR051428">
    <property type="entry name" value="Sphingo_Act-Surfact_Prot"/>
</dbReference>
<evidence type="ECO:0000256" key="11">
    <source>
        <dbReference type="SAM" id="SignalP"/>
    </source>
</evidence>
<feature type="signal peptide" evidence="11">
    <location>
        <begin position="1"/>
        <end position="19"/>
    </location>
</feature>
<feature type="compositionally biased region" description="Low complexity" evidence="10">
    <location>
        <begin position="455"/>
        <end position="477"/>
    </location>
</feature>
<dbReference type="Gene3D" id="1.10.225.10">
    <property type="entry name" value="Saposin-like"/>
    <property type="match status" value="4"/>
</dbReference>
<dbReference type="SMART" id="SM00741">
    <property type="entry name" value="SapB"/>
    <property type="match status" value="4"/>
</dbReference>
<reference evidence="13 14" key="1">
    <citation type="submission" date="2015-12" db="EMBL/GenBank/DDBJ databases">
        <title>Dictyostelia acquired genes for synthesis and detection of signals that induce cell-type specialization by lateral gene transfer from prokaryotes.</title>
        <authorList>
            <person name="Gloeckner G."/>
            <person name="Schaap P."/>
        </authorList>
    </citation>
    <scope>NUCLEOTIDE SEQUENCE [LARGE SCALE GENOMIC DNA]</scope>
    <source>
        <strain evidence="13 14">TK</strain>
    </source>
</reference>
<dbReference type="Proteomes" id="UP000076078">
    <property type="component" value="Unassembled WGS sequence"/>
</dbReference>
<evidence type="ECO:0000256" key="8">
    <source>
        <dbReference type="ARBA" id="ARBA00041094"/>
    </source>
</evidence>
<dbReference type="EMBL" id="LODT01000013">
    <property type="protein sequence ID" value="KYR00463.1"/>
    <property type="molecule type" value="Genomic_DNA"/>
</dbReference>
<dbReference type="OMA" id="SKLQMCG"/>